<reference evidence="3" key="1">
    <citation type="journal article" date="2019" name="Int. J. Syst. Evol. Microbiol.">
        <title>The Global Catalogue of Microorganisms (GCM) 10K type strain sequencing project: providing services to taxonomists for standard genome sequencing and annotation.</title>
        <authorList>
            <consortium name="The Broad Institute Genomics Platform"/>
            <consortium name="The Broad Institute Genome Sequencing Center for Infectious Disease"/>
            <person name="Wu L."/>
            <person name="Ma J."/>
        </authorList>
    </citation>
    <scope>NUCLEOTIDE SEQUENCE [LARGE SCALE GENOMIC DNA]</scope>
    <source>
        <strain evidence="3">CGMCC 1.16619</strain>
    </source>
</reference>
<organism evidence="2 3">
    <name type="scientific">Rhodanobacter ginsengisoli</name>
    <dbReference type="NCBI Taxonomy" id="418646"/>
    <lineage>
        <taxon>Bacteria</taxon>
        <taxon>Pseudomonadati</taxon>
        <taxon>Pseudomonadota</taxon>
        <taxon>Gammaproteobacteria</taxon>
        <taxon>Lysobacterales</taxon>
        <taxon>Rhodanobacteraceae</taxon>
        <taxon>Rhodanobacter</taxon>
    </lineage>
</organism>
<name>A0ABW0QR23_9GAMM</name>
<feature type="domain" description="Bacteriophage Mu GpT" evidence="1">
    <location>
        <begin position="8"/>
        <end position="298"/>
    </location>
</feature>
<dbReference type="Proteomes" id="UP001596114">
    <property type="component" value="Unassembled WGS sequence"/>
</dbReference>
<accession>A0ABW0QR23</accession>
<protein>
    <submittedName>
        <fullName evidence="2">Mu-like prophage major head subunit gpT family protein</fullName>
    </submittedName>
</protein>
<comment type="caution">
    <text evidence="2">The sequence shown here is derived from an EMBL/GenBank/DDBJ whole genome shotgun (WGS) entry which is preliminary data.</text>
</comment>
<evidence type="ECO:0000313" key="3">
    <source>
        <dbReference type="Proteomes" id="UP001596114"/>
    </source>
</evidence>
<sequence>MLINAGNLKTLAIAFKAAFQGGLGQAASQYQVIATTVPSTTGSEEYGWLGSFPNMREWIGDRVINGAKSYGYTIKNKPFELTVAVPRTAIEDDQYGVYTPMMTEMGRAAAANPDQLAFNLLKAGNATACYDGQYFFDTDHPVIGADGAVASQANYDDNSGSGTTWYLLDNSRALKPIIFQNRKAPNFVSKTAETDDNVFERNEYVYGVDSRCNVGYGFWQLAYASRKTLDEAGLTAAYTAMCERKGDGGRPLGIKPTHLVVPPSLEIAALKLVNATTLANGADNVLKGLVQVISVPWLA</sequence>
<gene>
    <name evidence="2" type="ORF">ACFPPA_05630</name>
</gene>
<dbReference type="InterPro" id="IPR018774">
    <property type="entry name" value="Phage_Mu_GpT"/>
</dbReference>
<dbReference type="Pfam" id="PF10124">
    <property type="entry name" value="Mu-like_gpT"/>
    <property type="match status" value="1"/>
</dbReference>
<proteinExistence type="predicted"/>
<dbReference type="EMBL" id="JBHSNF010000001">
    <property type="protein sequence ID" value="MFC5525219.1"/>
    <property type="molecule type" value="Genomic_DNA"/>
</dbReference>
<dbReference type="RefSeq" id="WP_377318092.1">
    <property type="nucleotide sequence ID" value="NZ_JBHSNF010000001.1"/>
</dbReference>
<evidence type="ECO:0000259" key="1">
    <source>
        <dbReference type="Pfam" id="PF10124"/>
    </source>
</evidence>
<evidence type="ECO:0000313" key="2">
    <source>
        <dbReference type="EMBL" id="MFC5525219.1"/>
    </source>
</evidence>
<keyword evidence="3" id="KW-1185">Reference proteome</keyword>